<keyword evidence="10" id="KW-1185">Reference proteome</keyword>
<dbReference type="GO" id="GO:0015562">
    <property type="term" value="F:efflux transmembrane transporter activity"/>
    <property type="evidence" value="ECO:0007669"/>
    <property type="project" value="InterPro"/>
</dbReference>
<evidence type="ECO:0000256" key="2">
    <source>
        <dbReference type="ARBA" id="ARBA00007613"/>
    </source>
</evidence>
<dbReference type="Gene3D" id="1.20.1600.10">
    <property type="entry name" value="Outer membrane efflux proteins (OEP)"/>
    <property type="match status" value="1"/>
</dbReference>
<keyword evidence="7" id="KW-0998">Cell outer membrane</keyword>
<dbReference type="RefSeq" id="WP_186411986.1">
    <property type="nucleotide sequence ID" value="NZ_FLQY01000347.1"/>
</dbReference>
<dbReference type="InterPro" id="IPR003423">
    <property type="entry name" value="OMP_efflux"/>
</dbReference>
<evidence type="ECO:0000256" key="8">
    <source>
        <dbReference type="SAM" id="SignalP"/>
    </source>
</evidence>
<keyword evidence="5" id="KW-0812">Transmembrane</keyword>
<dbReference type="GO" id="GO:1990281">
    <property type="term" value="C:efflux pump complex"/>
    <property type="evidence" value="ECO:0007669"/>
    <property type="project" value="TreeGrafter"/>
</dbReference>
<dbReference type="SUPFAM" id="SSF56954">
    <property type="entry name" value="Outer membrane efflux proteins (OEP)"/>
    <property type="match status" value="1"/>
</dbReference>
<evidence type="ECO:0000256" key="4">
    <source>
        <dbReference type="ARBA" id="ARBA00022452"/>
    </source>
</evidence>
<evidence type="ECO:0000256" key="6">
    <source>
        <dbReference type="ARBA" id="ARBA00023136"/>
    </source>
</evidence>
<dbReference type="GO" id="GO:0009279">
    <property type="term" value="C:cell outer membrane"/>
    <property type="evidence" value="ECO:0007669"/>
    <property type="project" value="UniProtKB-SubCell"/>
</dbReference>
<accession>A0A1A8Y0A8</accession>
<evidence type="ECO:0000313" key="9">
    <source>
        <dbReference type="EMBL" id="SBT10392.1"/>
    </source>
</evidence>
<organism evidence="9 10">
    <name type="scientific">Candidatus Propionivibrio aalborgensis</name>
    <dbReference type="NCBI Taxonomy" id="1860101"/>
    <lineage>
        <taxon>Bacteria</taxon>
        <taxon>Pseudomonadati</taxon>
        <taxon>Pseudomonadota</taxon>
        <taxon>Betaproteobacteria</taxon>
        <taxon>Rhodocyclales</taxon>
        <taxon>Rhodocyclaceae</taxon>
        <taxon>Propionivibrio</taxon>
    </lineage>
</organism>
<dbReference type="PANTHER" id="PTHR30026">
    <property type="entry name" value="OUTER MEMBRANE PROTEIN TOLC"/>
    <property type="match status" value="1"/>
</dbReference>
<dbReference type="InterPro" id="IPR051906">
    <property type="entry name" value="TolC-like"/>
</dbReference>
<dbReference type="AlphaFoldDB" id="A0A1A8Y0A8"/>
<evidence type="ECO:0000256" key="5">
    <source>
        <dbReference type="ARBA" id="ARBA00022692"/>
    </source>
</evidence>
<evidence type="ECO:0000313" key="10">
    <source>
        <dbReference type="Proteomes" id="UP000199600"/>
    </source>
</evidence>
<keyword evidence="3" id="KW-0813">Transport</keyword>
<keyword evidence="4" id="KW-1134">Transmembrane beta strand</keyword>
<comment type="subcellular location">
    <subcellularLocation>
        <location evidence="1">Cell outer membrane</location>
    </subcellularLocation>
</comment>
<proteinExistence type="inferred from homology"/>
<dbReference type="PANTHER" id="PTHR30026:SF20">
    <property type="entry name" value="OUTER MEMBRANE PROTEIN TOLC"/>
    <property type="match status" value="1"/>
</dbReference>
<sequence length="429" mass="46630">MSRTTIVFLASRALFASLCGLVMLPSGSLWAQANPINSGGAALSLKQAFDAAWQRQPEAQSLDQRRDAAEARRQVAESWTAEPPSLELAAKTDQPLKNQGDREYALGVTLPLWLPGERSQSGALAEAELVAVGSRASAAQLRTAASVRDAWWDWQRARVEQILAIERLENARRLASDVTKRVKAGDLARSDQHQADGAAASAEVALADAASTLATTSQHLRALTGAMPVAGSGDAAEPTPAVPADFSTLDATHPVVRELFDRAEVARRVADLTKIQKRNNPELLLATTRQRDAFGEAWQQTITVGVRFPFGSESRNRAKVGAARAEAIETEGLLHLERQRLVSDLDAARLLVEAAQARQAATDKRARLARESRAFFEKSFRLGETDLPTRLRIELEAVEAERQSTRARIDLAASISTLRQVMGLLPEQK</sequence>
<dbReference type="GO" id="GO:0015288">
    <property type="term" value="F:porin activity"/>
    <property type="evidence" value="ECO:0007669"/>
    <property type="project" value="TreeGrafter"/>
</dbReference>
<comment type="similarity">
    <text evidence="2">Belongs to the outer membrane factor (OMF) (TC 1.B.17) family.</text>
</comment>
<evidence type="ECO:0000256" key="3">
    <source>
        <dbReference type="ARBA" id="ARBA00022448"/>
    </source>
</evidence>
<dbReference type="Proteomes" id="UP000199600">
    <property type="component" value="Unassembled WGS sequence"/>
</dbReference>
<evidence type="ECO:0000256" key="1">
    <source>
        <dbReference type="ARBA" id="ARBA00004442"/>
    </source>
</evidence>
<dbReference type="Pfam" id="PF02321">
    <property type="entry name" value="OEP"/>
    <property type="match status" value="1"/>
</dbReference>
<dbReference type="EMBL" id="FLQY01000347">
    <property type="protein sequence ID" value="SBT10392.1"/>
    <property type="molecule type" value="Genomic_DNA"/>
</dbReference>
<keyword evidence="8" id="KW-0732">Signal</keyword>
<evidence type="ECO:0000256" key="7">
    <source>
        <dbReference type="ARBA" id="ARBA00023237"/>
    </source>
</evidence>
<feature type="signal peptide" evidence="8">
    <location>
        <begin position="1"/>
        <end position="31"/>
    </location>
</feature>
<gene>
    <name evidence="9" type="ORF">PROAA_460006</name>
</gene>
<protein>
    <submittedName>
        <fullName evidence="9">Outer membrane efflux protein</fullName>
    </submittedName>
</protein>
<keyword evidence="6" id="KW-0472">Membrane</keyword>
<reference evidence="9 10" key="1">
    <citation type="submission" date="2016-06" db="EMBL/GenBank/DDBJ databases">
        <authorList>
            <person name="Kjaerup R.B."/>
            <person name="Dalgaard T.S."/>
            <person name="Juul-Madsen H.R."/>
        </authorList>
    </citation>
    <scope>NUCLEOTIDE SEQUENCE [LARGE SCALE GENOMIC DNA]</scope>
    <source>
        <strain evidence="9">2</strain>
    </source>
</reference>
<feature type="chain" id="PRO_5008381911" evidence="8">
    <location>
        <begin position="32"/>
        <end position="429"/>
    </location>
</feature>
<name>A0A1A8Y0A8_9RHOO</name>